<name>A0AAE0GDS5_9CHLO</name>
<dbReference type="AlphaFoldDB" id="A0AAE0GDS5"/>
<protein>
    <submittedName>
        <fullName evidence="1">Uncharacterized protein</fullName>
    </submittedName>
</protein>
<sequence length="109" mass="11746">MAAADPGKEVEAEVRKGAVVRAVTVEVKDRESKMRWWKEVEMELVESGGGGGDGGGGEAAEVAMVVGMVEVVMEEVVEVEVVEEDREAGRVRPAGAVVWRSLLRVPRKN</sequence>
<gene>
    <name evidence="1" type="ORF">CYMTET_15763</name>
</gene>
<keyword evidence="2" id="KW-1185">Reference proteome</keyword>
<organism evidence="1 2">
    <name type="scientific">Cymbomonas tetramitiformis</name>
    <dbReference type="NCBI Taxonomy" id="36881"/>
    <lineage>
        <taxon>Eukaryota</taxon>
        <taxon>Viridiplantae</taxon>
        <taxon>Chlorophyta</taxon>
        <taxon>Pyramimonadophyceae</taxon>
        <taxon>Pyramimonadales</taxon>
        <taxon>Pyramimonadaceae</taxon>
        <taxon>Cymbomonas</taxon>
    </lineage>
</organism>
<proteinExistence type="predicted"/>
<reference evidence="1 2" key="1">
    <citation type="journal article" date="2015" name="Genome Biol. Evol.">
        <title>Comparative Genomics of a Bacterivorous Green Alga Reveals Evolutionary Causalities and Consequences of Phago-Mixotrophic Mode of Nutrition.</title>
        <authorList>
            <person name="Burns J.A."/>
            <person name="Paasch A."/>
            <person name="Narechania A."/>
            <person name="Kim E."/>
        </authorList>
    </citation>
    <scope>NUCLEOTIDE SEQUENCE [LARGE SCALE GENOMIC DNA]</scope>
    <source>
        <strain evidence="1 2">PLY_AMNH</strain>
    </source>
</reference>
<accession>A0AAE0GDS5</accession>
<evidence type="ECO:0000313" key="2">
    <source>
        <dbReference type="Proteomes" id="UP001190700"/>
    </source>
</evidence>
<comment type="caution">
    <text evidence="1">The sequence shown here is derived from an EMBL/GenBank/DDBJ whole genome shotgun (WGS) entry which is preliminary data.</text>
</comment>
<dbReference type="Proteomes" id="UP001190700">
    <property type="component" value="Unassembled WGS sequence"/>
</dbReference>
<dbReference type="EMBL" id="LGRX02006744">
    <property type="protein sequence ID" value="KAK3276147.1"/>
    <property type="molecule type" value="Genomic_DNA"/>
</dbReference>
<evidence type="ECO:0000313" key="1">
    <source>
        <dbReference type="EMBL" id="KAK3276147.1"/>
    </source>
</evidence>